<keyword evidence="3" id="KW-1185">Reference proteome</keyword>
<gene>
    <name evidence="2" type="ORF">AV530_012677</name>
</gene>
<sequence>MLDTRLSDVLRRQNKKLWKEATQRAIKRWKPDQTPEDAPLQMTNPGRLRTGHRRPHIPGPRLEHLDNSNGHASGLADGQGITAVSVLLYWTGWDINVKSSQNKYADTKVSEERMEERFHVLEQKFRCSPWSQARHEKFEILTLLI</sequence>
<evidence type="ECO:0000256" key="1">
    <source>
        <dbReference type="SAM" id="MobiDB-lite"/>
    </source>
</evidence>
<reference evidence="2 3" key="1">
    <citation type="submission" date="2016-02" db="EMBL/GenBank/DDBJ databases">
        <title>Band-tailed pigeon sequencing and assembly.</title>
        <authorList>
            <person name="Soares A.E."/>
            <person name="Novak B.J."/>
            <person name="Rice E.S."/>
            <person name="O'Connell B."/>
            <person name="Chang D."/>
            <person name="Weber S."/>
            <person name="Shapiro B."/>
        </authorList>
    </citation>
    <scope>NUCLEOTIDE SEQUENCE [LARGE SCALE GENOMIC DNA]</scope>
    <source>
        <strain evidence="2">BTP2013</strain>
        <tissue evidence="2">Blood</tissue>
    </source>
</reference>
<evidence type="ECO:0000313" key="2">
    <source>
        <dbReference type="EMBL" id="OPJ69689.1"/>
    </source>
</evidence>
<organism evidence="2 3">
    <name type="scientific">Patagioenas fasciata monilis</name>
    <dbReference type="NCBI Taxonomy" id="372326"/>
    <lineage>
        <taxon>Eukaryota</taxon>
        <taxon>Metazoa</taxon>
        <taxon>Chordata</taxon>
        <taxon>Craniata</taxon>
        <taxon>Vertebrata</taxon>
        <taxon>Euteleostomi</taxon>
        <taxon>Archelosauria</taxon>
        <taxon>Archosauria</taxon>
        <taxon>Dinosauria</taxon>
        <taxon>Saurischia</taxon>
        <taxon>Theropoda</taxon>
        <taxon>Coelurosauria</taxon>
        <taxon>Aves</taxon>
        <taxon>Neognathae</taxon>
        <taxon>Neoaves</taxon>
        <taxon>Columbimorphae</taxon>
        <taxon>Columbiformes</taxon>
        <taxon>Columbidae</taxon>
        <taxon>Patagioenas</taxon>
    </lineage>
</organism>
<feature type="region of interest" description="Disordered" evidence="1">
    <location>
        <begin position="29"/>
        <end position="51"/>
    </location>
</feature>
<dbReference type="EMBL" id="LSYS01008075">
    <property type="protein sequence ID" value="OPJ69689.1"/>
    <property type="molecule type" value="Genomic_DNA"/>
</dbReference>
<evidence type="ECO:0000313" key="3">
    <source>
        <dbReference type="Proteomes" id="UP000190648"/>
    </source>
</evidence>
<dbReference type="Proteomes" id="UP000190648">
    <property type="component" value="Unassembled WGS sequence"/>
</dbReference>
<name>A0A1V4JC65_PATFA</name>
<accession>A0A1V4JC65</accession>
<protein>
    <submittedName>
        <fullName evidence="2">Uncharacterized protein</fullName>
    </submittedName>
</protein>
<comment type="caution">
    <text evidence="2">The sequence shown here is derived from an EMBL/GenBank/DDBJ whole genome shotgun (WGS) entry which is preliminary data.</text>
</comment>
<dbReference type="AlphaFoldDB" id="A0A1V4JC65"/>
<proteinExistence type="predicted"/>